<gene>
    <name evidence="2" type="ORF">RHOFW104T7_10775</name>
</gene>
<name>A0A154QIP5_9GAMM</name>
<protein>
    <recommendedName>
        <fullName evidence="1">SseB protein N-terminal domain-containing protein</fullName>
    </recommendedName>
</protein>
<evidence type="ECO:0000259" key="1">
    <source>
        <dbReference type="Pfam" id="PF07179"/>
    </source>
</evidence>
<dbReference type="Pfam" id="PF07179">
    <property type="entry name" value="SseB"/>
    <property type="match status" value="1"/>
</dbReference>
<evidence type="ECO:0000313" key="2">
    <source>
        <dbReference type="EMBL" id="KZC24028.1"/>
    </source>
</evidence>
<sequence length="193" mass="21147">MRFIQFIRPDNGQTVLPFFSDRDQAEVAAAGKVATVAMAGRRLFELTRGATLMLNPNRDQLTFYPPEIAALLEGRPLGVFSRETLDAAEQVGVCLPSVPTDALVLTLRGLYEREPSVRAAYLVEVHRGPDNADIFLLLTLVVTKGNDERMVQLTTLELGSVSPPPELPVTMTCVLPDETLPGLCHHGIQFYGT</sequence>
<feature type="domain" description="SseB protein N-terminal" evidence="1">
    <location>
        <begin position="7"/>
        <end position="70"/>
    </location>
</feature>
<organism evidence="2 3">
    <name type="scientific">Rhodanobacter thiooxydans</name>
    <dbReference type="NCBI Taxonomy" id="416169"/>
    <lineage>
        <taxon>Bacteria</taxon>
        <taxon>Pseudomonadati</taxon>
        <taxon>Pseudomonadota</taxon>
        <taxon>Gammaproteobacteria</taxon>
        <taxon>Lysobacterales</taxon>
        <taxon>Rhodanobacteraceae</taxon>
        <taxon>Rhodanobacter</taxon>
    </lineage>
</organism>
<dbReference type="STRING" id="416169.RHOFW104T7_10775"/>
<evidence type="ECO:0000313" key="3">
    <source>
        <dbReference type="Proteomes" id="UP000076131"/>
    </source>
</evidence>
<comment type="caution">
    <text evidence="2">The sequence shown here is derived from an EMBL/GenBank/DDBJ whole genome shotgun (WGS) entry which is preliminary data.</text>
</comment>
<accession>A0A154QIP5</accession>
<dbReference type="InterPro" id="IPR009839">
    <property type="entry name" value="SseB_N"/>
</dbReference>
<proteinExistence type="predicted"/>
<dbReference type="EMBL" id="LVJS01000036">
    <property type="protein sequence ID" value="KZC24028.1"/>
    <property type="molecule type" value="Genomic_DNA"/>
</dbReference>
<dbReference type="Proteomes" id="UP000076131">
    <property type="component" value="Unassembled WGS sequence"/>
</dbReference>
<reference evidence="2 3" key="1">
    <citation type="journal article" date="2016" name="MBio">
        <title>Lateral Gene Transfer in a Heavy Metal-Contaminated-Groundwater Microbial Community.</title>
        <authorList>
            <person name="Hemme C.L."/>
            <person name="Green S.J."/>
            <person name="Rishishwar L."/>
            <person name="Prakash O."/>
            <person name="Pettenato A."/>
            <person name="Chakraborty R."/>
            <person name="Deutschbauer A.M."/>
            <person name="Van Nostrand J.D."/>
            <person name="Wu L."/>
            <person name="He Z."/>
            <person name="Jordan I.K."/>
            <person name="Hazen T.C."/>
            <person name="Arkin A.P."/>
            <person name="Kostka J.E."/>
            <person name="Zhou J."/>
        </authorList>
    </citation>
    <scope>NUCLEOTIDE SEQUENCE [LARGE SCALE GENOMIC DNA]</scope>
    <source>
        <strain evidence="2 3">FW104-T7</strain>
    </source>
</reference>
<dbReference type="AlphaFoldDB" id="A0A154QIP5"/>
<keyword evidence="3" id="KW-1185">Reference proteome</keyword>